<feature type="domain" description="HTH marR-type" evidence="1">
    <location>
        <begin position="1"/>
        <end position="88"/>
    </location>
</feature>
<gene>
    <name evidence="2" type="ORF">UFOPK3992_01915</name>
</gene>
<evidence type="ECO:0000259" key="1">
    <source>
        <dbReference type="PROSITE" id="PS50995"/>
    </source>
</evidence>
<sequence>MSELADRTLSSRSRLSHQIDRMENAGLVARACCPHDRRGQHAELTDHGLQTLVAAAPTHVDGVRRYVVDAMTPEQFEALGAACATIVAALGDRSAAPS</sequence>
<dbReference type="InterPro" id="IPR036388">
    <property type="entry name" value="WH-like_DNA-bd_sf"/>
</dbReference>
<organism evidence="2">
    <name type="scientific">freshwater metagenome</name>
    <dbReference type="NCBI Taxonomy" id="449393"/>
    <lineage>
        <taxon>unclassified sequences</taxon>
        <taxon>metagenomes</taxon>
        <taxon>ecological metagenomes</taxon>
    </lineage>
</organism>
<dbReference type="InterPro" id="IPR039422">
    <property type="entry name" value="MarR/SlyA-like"/>
</dbReference>
<proteinExistence type="predicted"/>
<protein>
    <submittedName>
        <fullName evidence="2">Unannotated protein</fullName>
    </submittedName>
</protein>
<dbReference type="PROSITE" id="PS50995">
    <property type="entry name" value="HTH_MARR_2"/>
    <property type="match status" value="1"/>
</dbReference>
<dbReference type="EMBL" id="CAFBOZ010000344">
    <property type="protein sequence ID" value="CAB5024673.1"/>
    <property type="molecule type" value="Genomic_DNA"/>
</dbReference>
<accession>A0A6J7R7F1</accession>
<dbReference type="GO" id="GO:0006950">
    <property type="term" value="P:response to stress"/>
    <property type="evidence" value="ECO:0007669"/>
    <property type="project" value="TreeGrafter"/>
</dbReference>
<dbReference type="Pfam" id="PF12802">
    <property type="entry name" value="MarR_2"/>
    <property type="match status" value="1"/>
</dbReference>
<dbReference type="PANTHER" id="PTHR33164:SF99">
    <property type="entry name" value="MARR FAMILY REGULATORY PROTEIN"/>
    <property type="match status" value="1"/>
</dbReference>
<dbReference type="AlphaFoldDB" id="A0A6J7R7F1"/>
<dbReference type="InterPro" id="IPR000835">
    <property type="entry name" value="HTH_MarR-typ"/>
</dbReference>
<name>A0A6J7R7F1_9ZZZZ</name>
<dbReference type="PANTHER" id="PTHR33164">
    <property type="entry name" value="TRANSCRIPTIONAL REGULATOR, MARR FAMILY"/>
    <property type="match status" value="1"/>
</dbReference>
<dbReference type="GO" id="GO:0003700">
    <property type="term" value="F:DNA-binding transcription factor activity"/>
    <property type="evidence" value="ECO:0007669"/>
    <property type="project" value="InterPro"/>
</dbReference>
<dbReference type="SUPFAM" id="SSF46785">
    <property type="entry name" value="Winged helix' DNA-binding domain"/>
    <property type="match status" value="1"/>
</dbReference>
<reference evidence="2" key="1">
    <citation type="submission" date="2020-05" db="EMBL/GenBank/DDBJ databases">
        <authorList>
            <person name="Chiriac C."/>
            <person name="Salcher M."/>
            <person name="Ghai R."/>
            <person name="Kavagutti S V."/>
        </authorList>
    </citation>
    <scope>NUCLEOTIDE SEQUENCE</scope>
</reference>
<evidence type="ECO:0000313" key="2">
    <source>
        <dbReference type="EMBL" id="CAB5024673.1"/>
    </source>
</evidence>
<dbReference type="InterPro" id="IPR036390">
    <property type="entry name" value="WH_DNA-bd_sf"/>
</dbReference>
<dbReference type="Gene3D" id="1.10.10.10">
    <property type="entry name" value="Winged helix-like DNA-binding domain superfamily/Winged helix DNA-binding domain"/>
    <property type="match status" value="1"/>
</dbReference>